<name>A0A9W6HIT5_9MICO</name>
<dbReference type="SMART" id="SM00342">
    <property type="entry name" value="HTH_ARAC"/>
    <property type="match status" value="1"/>
</dbReference>
<evidence type="ECO:0000256" key="1">
    <source>
        <dbReference type="ARBA" id="ARBA00023015"/>
    </source>
</evidence>
<sequence length="281" mass="30532">MERRLEDSRQHDEDMLARHASRGVLYPHLLPQFTRRMPDALLAERVRWFWAASWHLPHGVTSEQTLLPFAAANLAVEPTDVTLSGPSASTVATILKGSGWVVAANLQPAATAALLGGQTVIPDATRIIVAADLIAEVAQVFHRIEDFDAAVDATVAALSAWIVQRVPPPGDSAIRANRLLALIENDPNVTTLGETAEALHISPRTAQRIAHDDIGMSVGRIIRRSRLQRTLQHARESPTESLAAIAAANGYSDHSHMAAELRTITRQTATQHRAAVRAPNR</sequence>
<protein>
    <recommendedName>
        <fullName evidence="4">HTH araC/xylS-type domain-containing protein</fullName>
    </recommendedName>
</protein>
<keyword evidence="3" id="KW-0804">Transcription</keyword>
<evidence type="ECO:0000313" key="6">
    <source>
        <dbReference type="Proteomes" id="UP001142291"/>
    </source>
</evidence>
<comment type="caution">
    <text evidence="5">The sequence shown here is derived from an EMBL/GenBank/DDBJ whole genome shotgun (WGS) entry which is preliminary data.</text>
</comment>
<dbReference type="Proteomes" id="UP001142291">
    <property type="component" value="Unassembled WGS sequence"/>
</dbReference>
<dbReference type="InterPro" id="IPR018060">
    <property type="entry name" value="HTH_AraC"/>
</dbReference>
<keyword evidence="2" id="KW-0238">DNA-binding</keyword>
<dbReference type="Pfam" id="PF12833">
    <property type="entry name" value="HTH_18"/>
    <property type="match status" value="1"/>
</dbReference>
<dbReference type="AlphaFoldDB" id="A0A9W6HIT5"/>
<evidence type="ECO:0000313" key="5">
    <source>
        <dbReference type="EMBL" id="GLJ94055.1"/>
    </source>
</evidence>
<dbReference type="EMBL" id="BSER01000001">
    <property type="protein sequence ID" value="GLJ94055.1"/>
    <property type="molecule type" value="Genomic_DNA"/>
</dbReference>
<evidence type="ECO:0000256" key="2">
    <source>
        <dbReference type="ARBA" id="ARBA00023125"/>
    </source>
</evidence>
<evidence type="ECO:0000259" key="4">
    <source>
        <dbReference type="PROSITE" id="PS01124"/>
    </source>
</evidence>
<dbReference type="PANTHER" id="PTHR46796">
    <property type="entry name" value="HTH-TYPE TRANSCRIPTIONAL ACTIVATOR RHAS-RELATED"/>
    <property type="match status" value="1"/>
</dbReference>
<reference evidence="5" key="2">
    <citation type="submission" date="2023-01" db="EMBL/GenBank/DDBJ databases">
        <authorList>
            <person name="Sun Q."/>
            <person name="Evtushenko L."/>
        </authorList>
    </citation>
    <scope>NUCLEOTIDE SEQUENCE</scope>
    <source>
        <strain evidence="5">VKM Ac-1940</strain>
    </source>
</reference>
<proteinExistence type="predicted"/>
<dbReference type="Pfam" id="PF20240">
    <property type="entry name" value="DUF6597"/>
    <property type="match status" value="1"/>
</dbReference>
<dbReference type="PROSITE" id="PS01124">
    <property type="entry name" value="HTH_ARAC_FAMILY_2"/>
    <property type="match status" value="1"/>
</dbReference>
<organism evidence="5 6">
    <name type="scientific">Microbacterium dextranolyticum</name>
    <dbReference type="NCBI Taxonomy" id="36806"/>
    <lineage>
        <taxon>Bacteria</taxon>
        <taxon>Bacillati</taxon>
        <taxon>Actinomycetota</taxon>
        <taxon>Actinomycetes</taxon>
        <taxon>Micrococcales</taxon>
        <taxon>Microbacteriaceae</taxon>
        <taxon>Microbacterium</taxon>
    </lineage>
</organism>
<dbReference type="Gene3D" id="1.10.10.60">
    <property type="entry name" value="Homeodomain-like"/>
    <property type="match status" value="1"/>
</dbReference>
<evidence type="ECO:0000256" key="3">
    <source>
        <dbReference type="ARBA" id="ARBA00023163"/>
    </source>
</evidence>
<dbReference type="InterPro" id="IPR050204">
    <property type="entry name" value="AraC_XylS_family_regulators"/>
</dbReference>
<keyword evidence="1" id="KW-0805">Transcription regulation</keyword>
<gene>
    <name evidence="5" type="ORF">GCM10017591_01160</name>
</gene>
<dbReference type="InterPro" id="IPR046532">
    <property type="entry name" value="DUF6597"/>
</dbReference>
<dbReference type="GO" id="GO:0003700">
    <property type="term" value="F:DNA-binding transcription factor activity"/>
    <property type="evidence" value="ECO:0007669"/>
    <property type="project" value="InterPro"/>
</dbReference>
<feature type="domain" description="HTH araC/xylS-type" evidence="4">
    <location>
        <begin position="177"/>
        <end position="275"/>
    </location>
</feature>
<keyword evidence="6" id="KW-1185">Reference proteome</keyword>
<reference evidence="5" key="1">
    <citation type="journal article" date="2014" name="Int. J. Syst. Evol. Microbiol.">
        <title>Complete genome sequence of Corynebacterium casei LMG S-19264T (=DSM 44701T), isolated from a smear-ripened cheese.</title>
        <authorList>
            <consortium name="US DOE Joint Genome Institute (JGI-PGF)"/>
            <person name="Walter F."/>
            <person name="Albersmeier A."/>
            <person name="Kalinowski J."/>
            <person name="Ruckert C."/>
        </authorList>
    </citation>
    <scope>NUCLEOTIDE SEQUENCE</scope>
    <source>
        <strain evidence="5">VKM Ac-1940</strain>
    </source>
</reference>
<accession>A0A9W6HIT5</accession>
<dbReference type="GO" id="GO:0043565">
    <property type="term" value="F:sequence-specific DNA binding"/>
    <property type="evidence" value="ECO:0007669"/>
    <property type="project" value="InterPro"/>
</dbReference>